<dbReference type="AlphaFoldDB" id="A0A7Y7XJJ0"/>
<sequence>MGLTVNSCAFKVRAIEEMRAIMARPKKSDQPTVNVSLRIDPKIKFAIDLLCREQKRSITGVIEWSIMQALKSQMVTTSKGDEISMFQLMEWAWSPDEAERVTLLGIVAPHILSHEESCIWAVIKSSGIFLTPIDLDERGMPKSYTPKMGFIKLVWPLLKARGYRLAEWSNEYQSNIVTETDIVEFFGEDMLKEAEPFR</sequence>
<accession>A0A7Y7XJJ0</accession>
<reference evidence="1 2" key="1">
    <citation type="submission" date="2020-04" db="EMBL/GenBank/DDBJ databases">
        <title>Molecular characterization of pseudomonads from Agaricus bisporus reveal novel blotch 2 pathogens in Western Europe.</title>
        <authorList>
            <person name="Taparia T."/>
            <person name="Krijger M."/>
            <person name="Haynes E."/>
            <person name="Elpinstone J.G."/>
            <person name="Noble R."/>
            <person name="Van Der Wolf J."/>
        </authorList>
    </citation>
    <scope>NUCLEOTIDE SEQUENCE [LARGE SCALE GENOMIC DNA]</scope>
    <source>
        <strain evidence="1 2">H7001</strain>
    </source>
</reference>
<organism evidence="1 2">
    <name type="scientific">Pseudomonas gingeri</name>
    <dbReference type="NCBI Taxonomy" id="117681"/>
    <lineage>
        <taxon>Bacteria</taxon>
        <taxon>Pseudomonadati</taxon>
        <taxon>Pseudomonadota</taxon>
        <taxon>Gammaproteobacteria</taxon>
        <taxon>Pseudomonadales</taxon>
        <taxon>Pseudomonadaceae</taxon>
        <taxon>Pseudomonas</taxon>
    </lineage>
</organism>
<proteinExistence type="predicted"/>
<comment type="caution">
    <text evidence="1">The sequence shown here is derived from an EMBL/GenBank/DDBJ whole genome shotgun (WGS) entry which is preliminary data.</text>
</comment>
<dbReference type="Proteomes" id="UP000539985">
    <property type="component" value="Unassembled WGS sequence"/>
</dbReference>
<evidence type="ECO:0000313" key="2">
    <source>
        <dbReference type="Proteomes" id="UP000539985"/>
    </source>
</evidence>
<dbReference type="RefSeq" id="WP_177105968.1">
    <property type="nucleotide sequence ID" value="NZ_JACAQB010000042.1"/>
</dbReference>
<dbReference type="EMBL" id="JACAQB010000042">
    <property type="protein sequence ID" value="NWC00826.1"/>
    <property type="molecule type" value="Genomic_DNA"/>
</dbReference>
<protein>
    <submittedName>
        <fullName evidence="1">Uncharacterized protein</fullName>
    </submittedName>
</protein>
<evidence type="ECO:0000313" key="1">
    <source>
        <dbReference type="EMBL" id="NWC00826.1"/>
    </source>
</evidence>
<name>A0A7Y7XJJ0_9PSED</name>
<gene>
    <name evidence="1" type="ORF">HX882_33675</name>
</gene>